<keyword evidence="5" id="KW-1133">Transmembrane helix</keyword>
<evidence type="ECO:0000259" key="7">
    <source>
        <dbReference type="PROSITE" id="PS50903"/>
    </source>
</evidence>
<feature type="signal peptide" evidence="6">
    <location>
        <begin position="1"/>
        <end position="34"/>
    </location>
</feature>
<keyword evidence="5" id="KW-0472">Membrane</keyword>
<keyword evidence="3" id="KW-0249">Electron transport</keyword>
<dbReference type="AlphaFoldDB" id="A0A7S4C3K0"/>
<proteinExistence type="predicted"/>
<dbReference type="Pfam" id="PF00301">
    <property type="entry name" value="Rubredoxin"/>
    <property type="match status" value="1"/>
</dbReference>
<accession>A0A7S4C3K0</accession>
<keyword evidence="1" id="KW-0813">Transport</keyword>
<protein>
    <recommendedName>
        <fullName evidence="7">Rubredoxin-like domain-containing protein</fullName>
    </recommendedName>
</protein>
<name>A0A7S4C3K0_CHRCT</name>
<dbReference type="EMBL" id="HBIZ01062300">
    <property type="protein sequence ID" value="CAE0785867.1"/>
    <property type="molecule type" value="Transcribed_RNA"/>
</dbReference>
<evidence type="ECO:0000256" key="3">
    <source>
        <dbReference type="ARBA" id="ARBA00022982"/>
    </source>
</evidence>
<dbReference type="Gene3D" id="2.20.28.10">
    <property type="match status" value="1"/>
</dbReference>
<dbReference type="PANTHER" id="PTHR47627">
    <property type="entry name" value="RUBREDOXIN"/>
    <property type="match status" value="1"/>
</dbReference>
<dbReference type="GO" id="GO:0043448">
    <property type="term" value="P:alkane catabolic process"/>
    <property type="evidence" value="ECO:0007669"/>
    <property type="project" value="TreeGrafter"/>
</dbReference>
<sequence>MSSGAAPRSRVRMSSVLPMLSLALCLLLSPPVAGWNTAAQLSRGRTVSSSRSRPVFALADPAAKDAPADSSFDFGEEKELKPKTEAALSADEAELGKMDEMTEQQKEIARLKAAEKFMKKDTGDAVCRTCGYKYRMTEGDGYIPRLTPFQMLPESYTCINCKSPKAFFDPVQIEIAGFEDNQSYGIGTNTWTESQKSTAIFGGLGFAFLLLMSGYALN</sequence>
<dbReference type="PROSITE" id="PS50903">
    <property type="entry name" value="RUBREDOXIN_LIKE"/>
    <property type="match status" value="1"/>
</dbReference>
<feature type="transmembrane region" description="Helical" evidence="5">
    <location>
        <begin position="199"/>
        <end position="217"/>
    </location>
</feature>
<dbReference type="InterPro" id="IPR050526">
    <property type="entry name" value="Rubredoxin_ET"/>
</dbReference>
<evidence type="ECO:0000256" key="6">
    <source>
        <dbReference type="SAM" id="SignalP"/>
    </source>
</evidence>
<dbReference type="InterPro" id="IPR024935">
    <property type="entry name" value="Rubredoxin_dom"/>
</dbReference>
<organism evidence="8">
    <name type="scientific">Chrysotila carterae</name>
    <name type="common">Marine alga</name>
    <name type="synonym">Syracosphaera carterae</name>
    <dbReference type="NCBI Taxonomy" id="13221"/>
    <lineage>
        <taxon>Eukaryota</taxon>
        <taxon>Haptista</taxon>
        <taxon>Haptophyta</taxon>
        <taxon>Prymnesiophyceae</taxon>
        <taxon>Isochrysidales</taxon>
        <taxon>Isochrysidaceae</taxon>
        <taxon>Chrysotila</taxon>
    </lineage>
</organism>
<keyword evidence="5" id="KW-0812">Transmembrane</keyword>
<feature type="chain" id="PRO_5030587977" description="Rubredoxin-like domain-containing protein" evidence="6">
    <location>
        <begin position="35"/>
        <end position="218"/>
    </location>
</feature>
<dbReference type="GO" id="GO:0009055">
    <property type="term" value="F:electron transfer activity"/>
    <property type="evidence" value="ECO:0007669"/>
    <property type="project" value="TreeGrafter"/>
</dbReference>
<evidence type="ECO:0000256" key="5">
    <source>
        <dbReference type="SAM" id="Phobius"/>
    </source>
</evidence>
<keyword evidence="4" id="KW-0408">Iron</keyword>
<evidence type="ECO:0000256" key="2">
    <source>
        <dbReference type="ARBA" id="ARBA00022723"/>
    </source>
</evidence>
<gene>
    <name evidence="8" type="ORF">PCAR00345_LOCUS38575</name>
</gene>
<reference evidence="8" key="1">
    <citation type="submission" date="2021-01" db="EMBL/GenBank/DDBJ databases">
        <authorList>
            <person name="Corre E."/>
            <person name="Pelletier E."/>
            <person name="Niang G."/>
            <person name="Scheremetjew M."/>
            <person name="Finn R."/>
            <person name="Kale V."/>
            <person name="Holt S."/>
            <person name="Cochrane G."/>
            <person name="Meng A."/>
            <person name="Brown T."/>
            <person name="Cohen L."/>
        </authorList>
    </citation>
    <scope>NUCLEOTIDE SEQUENCE</scope>
    <source>
        <strain evidence="8">CCMP645</strain>
    </source>
</reference>
<dbReference type="PANTHER" id="PTHR47627:SF1">
    <property type="entry name" value="RUBREDOXIN-1-RELATED"/>
    <property type="match status" value="1"/>
</dbReference>
<dbReference type="SUPFAM" id="SSF57802">
    <property type="entry name" value="Rubredoxin-like"/>
    <property type="match status" value="1"/>
</dbReference>
<dbReference type="InterPro" id="IPR024934">
    <property type="entry name" value="Rubredoxin-like_dom"/>
</dbReference>
<evidence type="ECO:0000256" key="1">
    <source>
        <dbReference type="ARBA" id="ARBA00022448"/>
    </source>
</evidence>
<evidence type="ECO:0000313" key="8">
    <source>
        <dbReference type="EMBL" id="CAE0785867.1"/>
    </source>
</evidence>
<evidence type="ECO:0000256" key="4">
    <source>
        <dbReference type="ARBA" id="ARBA00023004"/>
    </source>
</evidence>
<dbReference type="GO" id="GO:0005506">
    <property type="term" value="F:iron ion binding"/>
    <property type="evidence" value="ECO:0007669"/>
    <property type="project" value="InterPro"/>
</dbReference>
<keyword evidence="2" id="KW-0479">Metal-binding</keyword>
<feature type="domain" description="Rubredoxin-like" evidence="7">
    <location>
        <begin position="122"/>
        <end position="171"/>
    </location>
</feature>
<keyword evidence="6" id="KW-0732">Signal</keyword>